<keyword evidence="4" id="KW-0255">Endonuclease</keyword>
<evidence type="ECO:0000313" key="7">
    <source>
        <dbReference type="Proteomes" id="UP000189705"/>
    </source>
</evidence>
<gene>
    <name evidence="8" type="primary">LOC112550023</name>
</gene>
<evidence type="ECO:0000256" key="3">
    <source>
        <dbReference type="ARBA" id="ARBA00022722"/>
    </source>
</evidence>
<evidence type="ECO:0000259" key="6">
    <source>
        <dbReference type="Pfam" id="PF18697"/>
    </source>
</evidence>
<dbReference type="GO" id="GO:0004519">
    <property type="term" value="F:endonuclease activity"/>
    <property type="evidence" value="ECO:0007669"/>
    <property type="project" value="UniProtKB-KW"/>
</dbReference>
<keyword evidence="1" id="KW-0808">Transferase</keyword>
<keyword evidence="7" id="KW-1185">Reference proteome</keyword>
<dbReference type="InParanoid" id="A0A3Q0GEB6"/>
<dbReference type="RefSeq" id="XP_025058031.1">
    <property type="nucleotide sequence ID" value="XM_025202246.1"/>
</dbReference>
<evidence type="ECO:0000256" key="5">
    <source>
        <dbReference type="ARBA" id="ARBA00022801"/>
    </source>
</evidence>
<protein>
    <submittedName>
        <fullName evidence="8">Uncharacterized protein LOC112550023</fullName>
    </submittedName>
</protein>
<dbReference type="KEGG" id="asn:112550023"/>
<keyword evidence="2" id="KW-0548">Nucleotidyltransferase</keyword>
<dbReference type="GO" id="GO:0016787">
    <property type="term" value="F:hydrolase activity"/>
    <property type="evidence" value="ECO:0007669"/>
    <property type="project" value="UniProtKB-KW"/>
</dbReference>
<evidence type="ECO:0000313" key="8">
    <source>
        <dbReference type="RefSeq" id="XP_025058031.1"/>
    </source>
</evidence>
<evidence type="ECO:0000256" key="2">
    <source>
        <dbReference type="ARBA" id="ARBA00022695"/>
    </source>
</evidence>
<sequence>MAPPRMFWKKEDDVTERMRWSRPSGVEWRRPPSVLSSLHRFAAPFQSLPLDTPIHNFKPGDQVLEQKWKKNPLAERWEGPYQVLLTTHTAVRLKNNDKWTHCLRVKLFRQENTNSQGVVTPKADNTREQKADKWTSEPVGDLKLCLQKCEP</sequence>
<dbReference type="Pfam" id="PF18697">
    <property type="entry name" value="MLVIN_C"/>
    <property type="match status" value="1"/>
</dbReference>
<dbReference type="Proteomes" id="UP000189705">
    <property type="component" value="Unplaced"/>
</dbReference>
<organism evidence="7 8">
    <name type="scientific">Alligator sinensis</name>
    <name type="common">Chinese alligator</name>
    <dbReference type="NCBI Taxonomy" id="38654"/>
    <lineage>
        <taxon>Eukaryota</taxon>
        <taxon>Metazoa</taxon>
        <taxon>Chordata</taxon>
        <taxon>Craniata</taxon>
        <taxon>Vertebrata</taxon>
        <taxon>Euteleostomi</taxon>
        <taxon>Archelosauria</taxon>
        <taxon>Archosauria</taxon>
        <taxon>Crocodylia</taxon>
        <taxon>Alligatoridae</taxon>
        <taxon>Alligatorinae</taxon>
        <taxon>Alligator</taxon>
    </lineage>
</organism>
<evidence type="ECO:0000256" key="1">
    <source>
        <dbReference type="ARBA" id="ARBA00022679"/>
    </source>
</evidence>
<dbReference type="STRING" id="38654.A0A3Q0GEB6"/>
<dbReference type="Gene3D" id="2.30.30.850">
    <property type="match status" value="1"/>
</dbReference>
<reference evidence="8" key="1">
    <citation type="submission" date="2025-08" db="UniProtKB">
        <authorList>
            <consortium name="RefSeq"/>
        </authorList>
    </citation>
    <scope>IDENTIFICATION</scope>
</reference>
<dbReference type="GO" id="GO:0016779">
    <property type="term" value="F:nucleotidyltransferase activity"/>
    <property type="evidence" value="ECO:0007669"/>
    <property type="project" value="UniProtKB-KW"/>
</dbReference>
<evidence type="ECO:0000256" key="4">
    <source>
        <dbReference type="ARBA" id="ARBA00022759"/>
    </source>
</evidence>
<feature type="domain" description="Murine leukemia virus integrase C-terminal" evidence="6">
    <location>
        <begin position="55"/>
        <end position="106"/>
    </location>
</feature>
<dbReference type="GeneID" id="112550023"/>
<proteinExistence type="predicted"/>
<dbReference type="AlphaFoldDB" id="A0A3Q0GEB6"/>
<name>A0A3Q0GEB6_ALLSI</name>
<keyword evidence="3" id="KW-0540">Nuclease</keyword>
<accession>A0A3Q0GEB6</accession>
<dbReference type="InterPro" id="IPR040643">
    <property type="entry name" value="MLVIN_C"/>
</dbReference>
<keyword evidence="5" id="KW-0378">Hydrolase</keyword>